<dbReference type="SUPFAM" id="SSF82153">
    <property type="entry name" value="FAS1 domain"/>
    <property type="match status" value="2"/>
</dbReference>
<dbReference type="PROSITE" id="PS50213">
    <property type="entry name" value="FAS1"/>
    <property type="match status" value="2"/>
</dbReference>
<evidence type="ECO:0000256" key="13">
    <source>
        <dbReference type="SAM" id="SignalP"/>
    </source>
</evidence>
<evidence type="ECO:0000256" key="2">
    <source>
        <dbReference type="ARBA" id="ARBA00007843"/>
    </source>
</evidence>
<dbReference type="AlphaFoldDB" id="A0AAD8N4Z1"/>
<keyword evidence="10" id="KW-0449">Lipoprotein</keyword>
<comment type="similarity">
    <text evidence="2">Belongs to the fasciclin-like AGP family.</text>
</comment>
<feature type="domain" description="FAS1" evidence="14">
    <location>
        <begin position="185"/>
        <end position="324"/>
    </location>
</feature>
<dbReference type="InterPro" id="IPR000782">
    <property type="entry name" value="FAS1_domain"/>
</dbReference>
<evidence type="ECO:0000313" key="15">
    <source>
        <dbReference type="EMBL" id="KAK1396167.1"/>
    </source>
</evidence>
<keyword evidence="4" id="KW-0336">GPI-anchor</keyword>
<comment type="caution">
    <text evidence="15">The sequence shown here is derived from an EMBL/GenBank/DDBJ whole genome shotgun (WGS) entry which is preliminary data.</text>
</comment>
<dbReference type="InterPro" id="IPR036378">
    <property type="entry name" value="FAS1_dom_sf"/>
</dbReference>
<evidence type="ECO:0000256" key="12">
    <source>
        <dbReference type="SAM" id="MobiDB-lite"/>
    </source>
</evidence>
<evidence type="ECO:0000256" key="4">
    <source>
        <dbReference type="ARBA" id="ARBA00022622"/>
    </source>
</evidence>
<keyword evidence="5 13" id="KW-0732">Signal</keyword>
<dbReference type="GO" id="GO:0098552">
    <property type="term" value="C:side of membrane"/>
    <property type="evidence" value="ECO:0007669"/>
    <property type="project" value="UniProtKB-KW"/>
</dbReference>
<organism evidence="15 16">
    <name type="scientific">Heracleum sosnowskyi</name>
    <dbReference type="NCBI Taxonomy" id="360622"/>
    <lineage>
        <taxon>Eukaryota</taxon>
        <taxon>Viridiplantae</taxon>
        <taxon>Streptophyta</taxon>
        <taxon>Embryophyta</taxon>
        <taxon>Tracheophyta</taxon>
        <taxon>Spermatophyta</taxon>
        <taxon>Magnoliopsida</taxon>
        <taxon>eudicotyledons</taxon>
        <taxon>Gunneridae</taxon>
        <taxon>Pentapetalae</taxon>
        <taxon>asterids</taxon>
        <taxon>campanulids</taxon>
        <taxon>Apiales</taxon>
        <taxon>Apiaceae</taxon>
        <taxon>Apioideae</taxon>
        <taxon>apioid superclade</taxon>
        <taxon>Tordylieae</taxon>
        <taxon>Tordyliinae</taxon>
        <taxon>Heracleum</taxon>
    </lineage>
</organism>
<sequence>MKLLSGITLSILLTLFFATTTITHAHNITRILAKHPEFSTFNHYLTITHLAAEINRRLTITVCAVDNAGMSDLLSKHLSIFTIKNVLALHVFSDYFGSKKLHQITHRSTLTATMFQATGKAEGISGYVNITDIKGGRVGFAQEDNAAKFESFFVKTIVEKPYNISVIQISQILTSPEAEAPVAAPSVNITDIMKAKGCKAFSDLLTSEGAMDTFVQTVDGGLTIFCPSDEVLKAFMPKYKNLTEEGKMLILLYHGVAEYNSMGTLRSHNGVMNSLALEGANSYNFTVQNDDEGVALKTKVVTASIKATLVDDEPLAVYKIDKVLLPRELFNTDAPKSKKGSTSEDDEEAEAPGPSDDEDAADDTASDENSSTSIGGVRIVVTALLGLSLRVLVSL</sequence>
<evidence type="ECO:0000313" key="16">
    <source>
        <dbReference type="Proteomes" id="UP001237642"/>
    </source>
</evidence>
<reference evidence="15" key="1">
    <citation type="submission" date="2023-02" db="EMBL/GenBank/DDBJ databases">
        <title>Genome of toxic invasive species Heracleum sosnowskyi carries increased number of genes despite the absence of recent whole-genome duplications.</title>
        <authorList>
            <person name="Schelkunov M."/>
            <person name="Shtratnikova V."/>
            <person name="Makarenko M."/>
            <person name="Klepikova A."/>
            <person name="Omelchenko D."/>
            <person name="Novikova G."/>
            <person name="Obukhova E."/>
            <person name="Bogdanov V."/>
            <person name="Penin A."/>
            <person name="Logacheva M."/>
        </authorList>
    </citation>
    <scope>NUCLEOTIDE SEQUENCE</scope>
    <source>
        <strain evidence="15">Hsosn_3</strain>
        <tissue evidence="15">Leaf</tissue>
    </source>
</reference>
<dbReference type="PANTHER" id="PTHR32382:SF82">
    <property type="entry name" value="FASCICLIN-LIKE ARABINOGALACTAN PROTEIN 2"/>
    <property type="match status" value="1"/>
</dbReference>
<evidence type="ECO:0000256" key="8">
    <source>
        <dbReference type="ARBA" id="ARBA00023136"/>
    </source>
</evidence>
<evidence type="ECO:0000256" key="10">
    <source>
        <dbReference type="ARBA" id="ARBA00023288"/>
    </source>
</evidence>
<dbReference type="SMART" id="SM00554">
    <property type="entry name" value="FAS1"/>
    <property type="match status" value="1"/>
</dbReference>
<keyword evidence="7" id="KW-0654">Proteoglycan</keyword>
<dbReference type="Gene3D" id="2.30.180.10">
    <property type="entry name" value="FAS1 domain"/>
    <property type="match status" value="2"/>
</dbReference>
<evidence type="ECO:0000256" key="11">
    <source>
        <dbReference type="ARBA" id="ARBA00024686"/>
    </source>
</evidence>
<keyword evidence="8" id="KW-0472">Membrane</keyword>
<feature type="chain" id="PRO_5042209466" evidence="13">
    <location>
        <begin position="26"/>
        <end position="395"/>
    </location>
</feature>
<accession>A0AAD8N4Z1</accession>
<feature type="signal peptide" evidence="13">
    <location>
        <begin position="1"/>
        <end position="25"/>
    </location>
</feature>
<evidence type="ECO:0000256" key="6">
    <source>
        <dbReference type="ARBA" id="ARBA00022737"/>
    </source>
</evidence>
<gene>
    <name evidence="15" type="ORF">POM88_006030</name>
</gene>
<evidence type="ECO:0000259" key="14">
    <source>
        <dbReference type="PROSITE" id="PS50213"/>
    </source>
</evidence>
<evidence type="ECO:0000256" key="9">
    <source>
        <dbReference type="ARBA" id="ARBA00023180"/>
    </source>
</evidence>
<evidence type="ECO:0000256" key="5">
    <source>
        <dbReference type="ARBA" id="ARBA00022729"/>
    </source>
</evidence>
<evidence type="ECO:0000256" key="7">
    <source>
        <dbReference type="ARBA" id="ARBA00022974"/>
    </source>
</evidence>
<protein>
    <submittedName>
        <fullName evidence="15">Fasciclin-like arabinogalactan protein 2</fullName>
    </submittedName>
</protein>
<comment type="subcellular location">
    <subcellularLocation>
        <location evidence="1">Cell membrane</location>
        <topology evidence="1">Lipid-anchor</topology>
        <topology evidence="1">GPI-anchor</topology>
    </subcellularLocation>
</comment>
<feature type="compositionally biased region" description="Acidic residues" evidence="12">
    <location>
        <begin position="343"/>
        <end position="366"/>
    </location>
</feature>
<dbReference type="Proteomes" id="UP001237642">
    <property type="component" value="Unassembled WGS sequence"/>
</dbReference>
<dbReference type="EMBL" id="JAUIZM010000002">
    <property type="protein sequence ID" value="KAK1396167.1"/>
    <property type="molecule type" value="Genomic_DNA"/>
</dbReference>
<keyword evidence="9" id="KW-0325">Glycoprotein</keyword>
<proteinExistence type="inferred from homology"/>
<evidence type="ECO:0000256" key="1">
    <source>
        <dbReference type="ARBA" id="ARBA00004609"/>
    </source>
</evidence>
<dbReference type="GO" id="GO:0005886">
    <property type="term" value="C:plasma membrane"/>
    <property type="evidence" value="ECO:0007669"/>
    <property type="project" value="UniProtKB-SubCell"/>
</dbReference>
<name>A0AAD8N4Z1_9APIA</name>
<keyword evidence="6" id="KW-0677">Repeat</keyword>
<reference evidence="15" key="2">
    <citation type="submission" date="2023-05" db="EMBL/GenBank/DDBJ databases">
        <authorList>
            <person name="Schelkunov M.I."/>
        </authorList>
    </citation>
    <scope>NUCLEOTIDE SEQUENCE</scope>
    <source>
        <strain evidence="15">Hsosn_3</strain>
        <tissue evidence="15">Leaf</tissue>
    </source>
</reference>
<dbReference type="PANTHER" id="PTHR32382">
    <property type="entry name" value="FASCICLIN-LIKE ARABINOGALACTAN PROTEIN"/>
    <property type="match status" value="1"/>
</dbReference>
<keyword evidence="3" id="KW-1003">Cell membrane</keyword>
<comment type="function">
    <text evidence="11">May be a cell surface adhesion protein.</text>
</comment>
<dbReference type="FunFam" id="2.30.180.10:FF:000008">
    <property type="entry name" value="Fasciclin-like arabinogalactan protein 10"/>
    <property type="match status" value="1"/>
</dbReference>
<keyword evidence="16" id="KW-1185">Reference proteome</keyword>
<dbReference type="InterPro" id="IPR033254">
    <property type="entry name" value="Plant_FLA"/>
</dbReference>
<feature type="region of interest" description="Disordered" evidence="12">
    <location>
        <begin position="333"/>
        <end position="372"/>
    </location>
</feature>
<evidence type="ECO:0000256" key="3">
    <source>
        <dbReference type="ARBA" id="ARBA00022475"/>
    </source>
</evidence>
<feature type="domain" description="FAS1" evidence="14">
    <location>
        <begin position="25"/>
        <end position="173"/>
    </location>
</feature>
<dbReference type="FunFam" id="2.30.180.10:FF:000010">
    <property type="entry name" value="Fasciclin-like arabinogalactan protein 2"/>
    <property type="match status" value="1"/>
</dbReference>
<dbReference type="Pfam" id="PF02469">
    <property type="entry name" value="Fasciclin"/>
    <property type="match status" value="2"/>
</dbReference>